<accession>A0ABU7WDD3</accession>
<protein>
    <submittedName>
        <fullName evidence="1">Uncharacterized protein</fullName>
    </submittedName>
</protein>
<dbReference type="RefSeq" id="WP_332077602.1">
    <property type="nucleotide sequence ID" value="NZ_JAZHBM010000001.1"/>
</dbReference>
<sequence>MSEAIREYRRELAVYCMTRTAAPVTAAELAETMESVAHSEGHPKACYAQLTGVEANGILVSLRRAGAVRIIDTVRDSAQGRDVNKWVAADGAERAPLPLPPDPSTPETHGVQLADQAGIVVDPRMSAILQAGEVMARFEAAQRARREAFERESIRLHAGVQEEVRALLEKAGMQAGAL</sequence>
<evidence type="ECO:0000313" key="1">
    <source>
        <dbReference type="EMBL" id="MEF3081888.1"/>
    </source>
</evidence>
<dbReference type="Proteomes" id="UP001358324">
    <property type="component" value="Unassembled WGS sequence"/>
</dbReference>
<name>A0ABU7WDD3_9GAMM</name>
<dbReference type="EMBL" id="JAZHBM010000001">
    <property type="protein sequence ID" value="MEF3081888.1"/>
    <property type="molecule type" value="Genomic_DNA"/>
</dbReference>
<evidence type="ECO:0000313" key="2">
    <source>
        <dbReference type="Proteomes" id="UP001358324"/>
    </source>
</evidence>
<gene>
    <name evidence="1" type="ORF">V3391_06635</name>
</gene>
<organism evidence="1 2">
    <name type="scientific">Luteimonas flava</name>
    <dbReference type="NCBI Taxonomy" id="3115822"/>
    <lineage>
        <taxon>Bacteria</taxon>
        <taxon>Pseudomonadati</taxon>
        <taxon>Pseudomonadota</taxon>
        <taxon>Gammaproteobacteria</taxon>
        <taxon>Lysobacterales</taxon>
        <taxon>Lysobacteraceae</taxon>
        <taxon>Luteimonas</taxon>
    </lineage>
</organism>
<proteinExistence type="predicted"/>
<keyword evidence="2" id="KW-1185">Reference proteome</keyword>
<comment type="caution">
    <text evidence="1">The sequence shown here is derived from an EMBL/GenBank/DDBJ whole genome shotgun (WGS) entry which is preliminary data.</text>
</comment>
<reference evidence="1 2" key="1">
    <citation type="submission" date="2024-01" db="EMBL/GenBank/DDBJ databases">
        <title>Novel species of the genus Luteimonas isolated from rivers.</title>
        <authorList>
            <person name="Lu H."/>
        </authorList>
    </citation>
    <scope>NUCLEOTIDE SEQUENCE [LARGE SCALE GENOMIC DNA]</scope>
    <source>
        <strain evidence="1 2">SMYT11W</strain>
    </source>
</reference>